<keyword evidence="9" id="KW-1185">Reference proteome</keyword>
<keyword evidence="3 5" id="KW-0863">Zinc-finger</keyword>
<accession>A0ABY9CSB1</accession>
<evidence type="ECO:0000313" key="8">
    <source>
        <dbReference type="EMBL" id="WJZ98073.1"/>
    </source>
</evidence>
<feature type="domain" description="C3H1-type" evidence="7">
    <location>
        <begin position="147"/>
        <end position="175"/>
    </location>
</feature>
<gene>
    <name evidence="8" type="ORF">VitviT2T_016627</name>
</gene>
<reference evidence="8 9" key="1">
    <citation type="journal article" date="2023" name="Hortic Res">
        <title>The complete reference genome for grapevine (Vitis vinifera L.) genetics and breeding.</title>
        <authorList>
            <person name="Shi X."/>
            <person name="Cao S."/>
            <person name="Wang X."/>
            <person name="Huang S."/>
            <person name="Wang Y."/>
            <person name="Liu Z."/>
            <person name="Liu W."/>
            <person name="Leng X."/>
            <person name="Peng Y."/>
            <person name="Wang N."/>
            <person name="Wang Y."/>
            <person name="Ma Z."/>
            <person name="Xu X."/>
            <person name="Zhang F."/>
            <person name="Xue H."/>
            <person name="Zhong H."/>
            <person name="Wang Y."/>
            <person name="Zhang K."/>
            <person name="Velt A."/>
            <person name="Avia K."/>
            <person name="Holtgrawe D."/>
            <person name="Grimplet J."/>
            <person name="Matus J.T."/>
            <person name="Ware D."/>
            <person name="Wu X."/>
            <person name="Wang H."/>
            <person name="Liu C."/>
            <person name="Fang Y."/>
            <person name="Rustenholz C."/>
            <person name="Cheng Z."/>
            <person name="Xiao H."/>
            <person name="Zhou Y."/>
        </authorList>
    </citation>
    <scope>NUCLEOTIDE SEQUENCE [LARGE SCALE GENOMIC DNA]</scope>
    <source>
        <strain evidence="9">cv. Pinot noir / PN40024</strain>
        <tissue evidence="8">Leaf</tissue>
    </source>
</reference>
<dbReference type="Proteomes" id="UP001227230">
    <property type="component" value="Chromosome 11"/>
</dbReference>
<dbReference type="SUPFAM" id="SSF90229">
    <property type="entry name" value="CCCH zinc finger"/>
    <property type="match status" value="3"/>
</dbReference>
<dbReference type="InterPro" id="IPR000571">
    <property type="entry name" value="Znf_CCCH"/>
</dbReference>
<feature type="domain" description="C3H1-type" evidence="7">
    <location>
        <begin position="234"/>
        <end position="262"/>
    </location>
</feature>
<feature type="compositionally biased region" description="Low complexity" evidence="6">
    <location>
        <begin position="203"/>
        <end position="213"/>
    </location>
</feature>
<dbReference type="InterPro" id="IPR041367">
    <property type="entry name" value="Znf-CCCH_4"/>
</dbReference>
<evidence type="ECO:0000256" key="2">
    <source>
        <dbReference type="ARBA" id="ARBA00022737"/>
    </source>
</evidence>
<feature type="compositionally biased region" description="Low complexity" evidence="6">
    <location>
        <begin position="58"/>
        <end position="69"/>
    </location>
</feature>
<evidence type="ECO:0000256" key="3">
    <source>
        <dbReference type="ARBA" id="ARBA00022771"/>
    </source>
</evidence>
<dbReference type="InterPro" id="IPR036855">
    <property type="entry name" value="Znf_CCCH_sf"/>
</dbReference>
<evidence type="ECO:0000256" key="6">
    <source>
        <dbReference type="SAM" id="MobiDB-lite"/>
    </source>
</evidence>
<organism evidence="8 9">
    <name type="scientific">Vitis vinifera</name>
    <name type="common">Grape</name>
    <dbReference type="NCBI Taxonomy" id="29760"/>
    <lineage>
        <taxon>Eukaryota</taxon>
        <taxon>Viridiplantae</taxon>
        <taxon>Streptophyta</taxon>
        <taxon>Embryophyta</taxon>
        <taxon>Tracheophyta</taxon>
        <taxon>Spermatophyta</taxon>
        <taxon>Magnoliopsida</taxon>
        <taxon>eudicotyledons</taxon>
        <taxon>Gunneridae</taxon>
        <taxon>Pentapetalae</taxon>
        <taxon>rosids</taxon>
        <taxon>Vitales</taxon>
        <taxon>Vitaceae</taxon>
        <taxon>Viteae</taxon>
        <taxon>Vitis</taxon>
    </lineage>
</organism>
<feature type="zinc finger region" description="C3H1-type" evidence="5">
    <location>
        <begin position="147"/>
        <end position="175"/>
    </location>
</feature>
<evidence type="ECO:0000256" key="5">
    <source>
        <dbReference type="PROSITE-ProRule" id="PRU00723"/>
    </source>
</evidence>
<keyword evidence="4 5" id="KW-0862">Zinc</keyword>
<keyword evidence="1 5" id="KW-0479">Metal-binding</keyword>
<feature type="region of interest" description="Disordered" evidence="6">
    <location>
        <begin position="46"/>
        <end position="82"/>
    </location>
</feature>
<dbReference type="PANTHER" id="PTHR12547:SF121">
    <property type="entry name" value="ZINC FINGER CCCH DOMAIN-CONTAINING PROTEIN 39"/>
    <property type="match status" value="1"/>
</dbReference>
<keyword evidence="2" id="KW-0677">Repeat</keyword>
<evidence type="ECO:0000313" key="9">
    <source>
        <dbReference type="Proteomes" id="UP001227230"/>
    </source>
</evidence>
<evidence type="ECO:0000259" key="7">
    <source>
        <dbReference type="PROSITE" id="PS50103"/>
    </source>
</evidence>
<sequence length="349" mass="38862">MSFPDSRALVAPPLHPFPVGDDDIGSWSQFPMNNEEYEVHSHFEYPPHKRTRNSEGQMPNSSPHPSMNPRIHPPNAPTSRGTSNIFFKTRICAKFKLGQCRNGENCNFAHGMEDMRQPPPNWQELVNVGGREEERGTKIWDEDQRIIHKMKLCKKFYNGEECPYGDRCNFLHEDPKKFRDDSARPRESFAISIGTTGPPMEHGSGSNLGSNLSSNLSSMNSGLDPFRGNVKPTYWKTKLCCKWETTGHCPFGEKCHFAHGQAELQMTGGGGGGGGWAEAEVGNTCSLPAKLPSVPANVSTPPELGTGAPINPERQNKKLLLQSKGFKKINRIYADWIDDLPSLNNKVKD</sequence>
<dbReference type="Gene3D" id="4.10.1000.10">
    <property type="entry name" value="Zinc finger, CCCH-type"/>
    <property type="match status" value="3"/>
</dbReference>
<evidence type="ECO:0000256" key="4">
    <source>
        <dbReference type="ARBA" id="ARBA00022833"/>
    </source>
</evidence>
<dbReference type="Pfam" id="PF18044">
    <property type="entry name" value="zf-CCCH_4"/>
    <property type="match status" value="1"/>
</dbReference>
<dbReference type="InterPro" id="IPR045877">
    <property type="entry name" value="ZFP36-like"/>
</dbReference>
<dbReference type="PANTHER" id="PTHR12547">
    <property type="entry name" value="CCCH ZINC FINGER/TIS11-RELATED"/>
    <property type="match status" value="1"/>
</dbReference>
<dbReference type="SMART" id="SM00356">
    <property type="entry name" value="ZnF_C3H1"/>
    <property type="match status" value="3"/>
</dbReference>
<feature type="zinc finger region" description="C3H1-type" evidence="5">
    <location>
        <begin position="234"/>
        <end position="262"/>
    </location>
</feature>
<feature type="domain" description="C3H1-type" evidence="7">
    <location>
        <begin position="86"/>
        <end position="113"/>
    </location>
</feature>
<protein>
    <recommendedName>
        <fullName evidence="7">C3H1-type domain-containing protein</fullName>
    </recommendedName>
</protein>
<evidence type="ECO:0000256" key="1">
    <source>
        <dbReference type="ARBA" id="ARBA00022723"/>
    </source>
</evidence>
<feature type="zinc finger region" description="C3H1-type" evidence="5">
    <location>
        <begin position="86"/>
        <end position="113"/>
    </location>
</feature>
<dbReference type="Pfam" id="PF00642">
    <property type="entry name" value="zf-CCCH"/>
    <property type="match status" value="2"/>
</dbReference>
<feature type="region of interest" description="Disordered" evidence="6">
    <location>
        <begin position="191"/>
        <end position="213"/>
    </location>
</feature>
<dbReference type="EMBL" id="CP126658">
    <property type="protein sequence ID" value="WJZ98073.1"/>
    <property type="molecule type" value="Genomic_DNA"/>
</dbReference>
<dbReference type="PROSITE" id="PS50103">
    <property type="entry name" value="ZF_C3H1"/>
    <property type="match status" value="3"/>
</dbReference>
<name>A0ABY9CSB1_VITVI</name>
<proteinExistence type="predicted"/>